<dbReference type="AlphaFoldDB" id="A0A4Q9RCU9"/>
<dbReference type="SUPFAM" id="SSF55785">
    <property type="entry name" value="PYP-like sensor domain (PAS domain)"/>
    <property type="match status" value="1"/>
</dbReference>
<dbReference type="EC" id="3.1.4.52" evidence="1"/>
<dbReference type="NCBIfam" id="TIGR00229">
    <property type="entry name" value="sensory_box"/>
    <property type="match status" value="1"/>
</dbReference>
<dbReference type="Gene3D" id="3.20.20.450">
    <property type="entry name" value="EAL domain"/>
    <property type="match status" value="1"/>
</dbReference>
<dbReference type="SMART" id="SM00086">
    <property type="entry name" value="PAC"/>
    <property type="match status" value="1"/>
</dbReference>
<sequence>MTDQARSPHTPDRVGQEDADTSAARDKGKDSQSERTRLAAAAFEVAAEGILILDASYRVLELNEAFCRLSGYSRQDIVGRDIMELTSSPDLREQFLTIHEALQQEGCWQGELVESRKDGQLYPQWVRLRVARDERGEITNIIAFVSDVSQRRQVEERLRYLTHYDELTGLANRRQLQEQLQEACQHIRPGSSLTLLYIDLDRFKILNDSLGHEVADRLLYQISRRLMHTLPNAEAIARLSGDEFAILLDTHQSLSSLSQIGRKLLSKIRKPILIENRELVISASIGISLMPEHARDPSDLLRRANIAMQQAKHLGGNTLQFFTDGLRTSSLEKLQMEHELRKALSSGQLEVFYQPRLDLHSKRIEAVEALVRWRHPEHGLIAPGQFIDLAEETGLIIPLGEQVLRQACQQTHQWRQAGEADLRVSVNLSVKQLRQGNFVSLVRQVLEETGLAPERLELELTESQLLDDIDNAINICRQLRALGVQLAIDDFGTGYSSLSYLKRFPVNYVKIDRSFISELDLTDEGAAIARAIIAMVHALGLKAVAEGVEIQAQMDFLAAQGCDEVQGYLLCKPVEAARLLEFIRAHGLLP</sequence>
<dbReference type="OrthoDB" id="9804951at2"/>
<evidence type="ECO:0000313" key="8">
    <source>
        <dbReference type="EMBL" id="TBU99154.1"/>
    </source>
</evidence>
<feature type="domain" description="PAS" evidence="4">
    <location>
        <begin position="35"/>
        <end position="105"/>
    </location>
</feature>
<feature type="domain" description="GGDEF" evidence="7">
    <location>
        <begin position="191"/>
        <end position="324"/>
    </location>
</feature>
<keyword evidence="2" id="KW-0973">c-di-GMP</keyword>
<dbReference type="PROSITE" id="PS50883">
    <property type="entry name" value="EAL"/>
    <property type="match status" value="1"/>
</dbReference>
<comment type="caution">
    <text evidence="8">The sequence shown here is derived from an EMBL/GenBank/DDBJ whole genome shotgun (WGS) entry which is preliminary data.</text>
</comment>
<proteinExistence type="predicted"/>
<evidence type="ECO:0000256" key="2">
    <source>
        <dbReference type="ARBA" id="ARBA00022636"/>
    </source>
</evidence>
<dbReference type="EMBL" id="QJUP01000002">
    <property type="protein sequence ID" value="TBU99154.1"/>
    <property type="molecule type" value="Genomic_DNA"/>
</dbReference>
<evidence type="ECO:0000256" key="1">
    <source>
        <dbReference type="ARBA" id="ARBA00012282"/>
    </source>
</evidence>
<evidence type="ECO:0000259" key="6">
    <source>
        <dbReference type="PROSITE" id="PS50883"/>
    </source>
</evidence>
<dbReference type="InterPro" id="IPR001633">
    <property type="entry name" value="EAL_dom"/>
</dbReference>
<dbReference type="PROSITE" id="PS50113">
    <property type="entry name" value="PAC"/>
    <property type="match status" value="1"/>
</dbReference>
<dbReference type="NCBIfam" id="TIGR00254">
    <property type="entry name" value="GGDEF"/>
    <property type="match status" value="1"/>
</dbReference>
<feature type="region of interest" description="Disordered" evidence="3">
    <location>
        <begin position="1"/>
        <end position="33"/>
    </location>
</feature>
<keyword evidence="9" id="KW-1185">Reference proteome</keyword>
<feature type="compositionally biased region" description="Basic and acidic residues" evidence="3">
    <location>
        <begin position="23"/>
        <end position="33"/>
    </location>
</feature>
<gene>
    <name evidence="8" type="ORF">DNJ96_02275</name>
</gene>
<dbReference type="PANTHER" id="PTHR44757">
    <property type="entry name" value="DIGUANYLATE CYCLASE DGCP"/>
    <property type="match status" value="1"/>
</dbReference>
<dbReference type="Proteomes" id="UP000292639">
    <property type="component" value="Unassembled WGS sequence"/>
</dbReference>
<dbReference type="Pfam" id="PF00990">
    <property type="entry name" value="GGDEF"/>
    <property type="match status" value="1"/>
</dbReference>
<feature type="domain" description="EAL" evidence="6">
    <location>
        <begin position="333"/>
        <end position="587"/>
    </location>
</feature>
<evidence type="ECO:0000256" key="3">
    <source>
        <dbReference type="SAM" id="MobiDB-lite"/>
    </source>
</evidence>
<accession>A0A4Q9RCU9</accession>
<evidence type="ECO:0000259" key="4">
    <source>
        <dbReference type="PROSITE" id="PS50112"/>
    </source>
</evidence>
<dbReference type="InterPro" id="IPR035965">
    <property type="entry name" value="PAS-like_dom_sf"/>
</dbReference>
<organism evidence="8 9">
    <name type="scientific">Stutzerimonas kirkiae</name>
    <dbReference type="NCBI Taxonomy" id="2211392"/>
    <lineage>
        <taxon>Bacteria</taxon>
        <taxon>Pseudomonadati</taxon>
        <taxon>Pseudomonadota</taxon>
        <taxon>Gammaproteobacteria</taxon>
        <taxon>Pseudomonadales</taxon>
        <taxon>Pseudomonadaceae</taxon>
        <taxon>Stutzerimonas</taxon>
    </lineage>
</organism>
<evidence type="ECO:0000259" key="5">
    <source>
        <dbReference type="PROSITE" id="PS50113"/>
    </source>
</evidence>
<dbReference type="PROSITE" id="PS50887">
    <property type="entry name" value="GGDEF"/>
    <property type="match status" value="1"/>
</dbReference>
<dbReference type="CDD" id="cd00130">
    <property type="entry name" value="PAS"/>
    <property type="match status" value="1"/>
</dbReference>
<dbReference type="PANTHER" id="PTHR44757:SF2">
    <property type="entry name" value="BIOFILM ARCHITECTURE MAINTENANCE PROTEIN MBAA"/>
    <property type="match status" value="1"/>
</dbReference>
<dbReference type="Gene3D" id="3.30.70.270">
    <property type="match status" value="1"/>
</dbReference>
<protein>
    <recommendedName>
        <fullName evidence="1">cyclic-guanylate-specific phosphodiesterase</fullName>
        <ecNumber evidence="1">3.1.4.52</ecNumber>
    </recommendedName>
</protein>
<dbReference type="InterPro" id="IPR000160">
    <property type="entry name" value="GGDEF_dom"/>
</dbReference>
<dbReference type="InterPro" id="IPR000700">
    <property type="entry name" value="PAS-assoc_C"/>
</dbReference>
<dbReference type="InterPro" id="IPR052155">
    <property type="entry name" value="Biofilm_reg_signaling"/>
</dbReference>
<dbReference type="Pfam" id="PF13426">
    <property type="entry name" value="PAS_9"/>
    <property type="match status" value="1"/>
</dbReference>
<dbReference type="InterPro" id="IPR043128">
    <property type="entry name" value="Rev_trsase/Diguanyl_cyclase"/>
</dbReference>
<dbReference type="InterPro" id="IPR029787">
    <property type="entry name" value="Nucleotide_cyclase"/>
</dbReference>
<dbReference type="SMART" id="SM00267">
    <property type="entry name" value="GGDEF"/>
    <property type="match status" value="1"/>
</dbReference>
<dbReference type="SUPFAM" id="SSF55073">
    <property type="entry name" value="Nucleotide cyclase"/>
    <property type="match status" value="1"/>
</dbReference>
<evidence type="ECO:0000313" key="9">
    <source>
        <dbReference type="Proteomes" id="UP000292639"/>
    </source>
</evidence>
<dbReference type="SUPFAM" id="SSF141868">
    <property type="entry name" value="EAL domain-like"/>
    <property type="match status" value="1"/>
</dbReference>
<dbReference type="InterPro" id="IPR035919">
    <property type="entry name" value="EAL_sf"/>
</dbReference>
<dbReference type="SMART" id="SM00091">
    <property type="entry name" value="PAS"/>
    <property type="match status" value="1"/>
</dbReference>
<dbReference type="InterPro" id="IPR000014">
    <property type="entry name" value="PAS"/>
</dbReference>
<name>A0A4Q9RCU9_9GAMM</name>
<dbReference type="CDD" id="cd01949">
    <property type="entry name" value="GGDEF"/>
    <property type="match status" value="1"/>
</dbReference>
<evidence type="ECO:0000259" key="7">
    <source>
        <dbReference type="PROSITE" id="PS50887"/>
    </source>
</evidence>
<dbReference type="InterPro" id="IPR001610">
    <property type="entry name" value="PAC"/>
</dbReference>
<dbReference type="FunFam" id="3.20.20.450:FF:000001">
    <property type="entry name" value="Cyclic di-GMP phosphodiesterase yahA"/>
    <property type="match status" value="1"/>
</dbReference>
<dbReference type="GO" id="GO:0071111">
    <property type="term" value="F:cyclic-guanylate-specific phosphodiesterase activity"/>
    <property type="evidence" value="ECO:0007669"/>
    <property type="project" value="UniProtKB-EC"/>
</dbReference>
<dbReference type="Pfam" id="PF00563">
    <property type="entry name" value="EAL"/>
    <property type="match status" value="1"/>
</dbReference>
<reference evidence="8 9" key="1">
    <citation type="submission" date="2018-06" db="EMBL/GenBank/DDBJ databases">
        <title>Three novel Pseudomonas species isolated from symptomatic oak.</title>
        <authorList>
            <person name="Bueno-Gonzalez V."/>
            <person name="Brady C."/>
        </authorList>
    </citation>
    <scope>NUCLEOTIDE SEQUENCE [LARGE SCALE GENOMIC DNA]</scope>
    <source>
        <strain evidence="8 9">P17C</strain>
    </source>
</reference>
<feature type="domain" description="PAC" evidence="5">
    <location>
        <begin position="108"/>
        <end position="160"/>
    </location>
</feature>
<dbReference type="SMART" id="SM00052">
    <property type="entry name" value="EAL"/>
    <property type="match status" value="1"/>
</dbReference>
<dbReference type="CDD" id="cd01948">
    <property type="entry name" value="EAL"/>
    <property type="match status" value="1"/>
</dbReference>
<dbReference type="PROSITE" id="PS50112">
    <property type="entry name" value="PAS"/>
    <property type="match status" value="1"/>
</dbReference>
<dbReference type="Gene3D" id="3.30.450.20">
    <property type="entry name" value="PAS domain"/>
    <property type="match status" value="1"/>
</dbReference>